<accession>A0AA45A8T6</accession>
<comment type="caution">
    <text evidence="3">The sequence shown here is derived from an EMBL/GenBank/DDBJ whole genome shotgun (WGS) entry which is preliminary data.</text>
</comment>
<dbReference type="PROSITE" id="PS50076">
    <property type="entry name" value="DNAJ_2"/>
    <property type="match status" value="1"/>
</dbReference>
<dbReference type="SMART" id="SM00271">
    <property type="entry name" value="DnaJ"/>
    <property type="match status" value="1"/>
</dbReference>
<dbReference type="RefSeq" id="WP_102296431.1">
    <property type="nucleotide sequence ID" value="NZ_JAAHTI010000001.1"/>
</dbReference>
<keyword evidence="4" id="KW-1185">Reference proteome</keyword>
<feature type="domain" description="J" evidence="2">
    <location>
        <begin position="24"/>
        <end position="86"/>
    </location>
</feature>
<dbReference type="Pfam" id="PF00226">
    <property type="entry name" value="DnaJ"/>
    <property type="match status" value="1"/>
</dbReference>
<name>A0AA45A8T6_9VIBR</name>
<evidence type="ECO:0000313" key="4">
    <source>
        <dbReference type="Proteomes" id="UP000239763"/>
    </source>
</evidence>
<dbReference type="SUPFAM" id="SSF46565">
    <property type="entry name" value="Chaperone J-domain"/>
    <property type="match status" value="1"/>
</dbReference>
<dbReference type="Gene3D" id="1.10.287.110">
    <property type="entry name" value="DnaJ domain"/>
    <property type="match status" value="1"/>
</dbReference>
<gene>
    <name evidence="3" type="ORF">BCV38_04345</name>
</gene>
<evidence type="ECO:0000256" key="1">
    <source>
        <dbReference type="ARBA" id="ARBA00023186"/>
    </source>
</evidence>
<dbReference type="Proteomes" id="UP000239763">
    <property type="component" value="Unassembled WGS sequence"/>
</dbReference>
<organism evidence="3 4">
    <name type="scientific">Vibrio lentus</name>
    <dbReference type="NCBI Taxonomy" id="136468"/>
    <lineage>
        <taxon>Bacteria</taxon>
        <taxon>Pseudomonadati</taxon>
        <taxon>Pseudomonadota</taxon>
        <taxon>Gammaproteobacteria</taxon>
        <taxon>Vibrionales</taxon>
        <taxon>Vibrionaceae</taxon>
        <taxon>Vibrio</taxon>
    </lineage>
</organism>
<protein>
    <recommendedName>
        <fullName evidence="2">J domain-containing protein</fullName>
    </recommendedName>
</protein>
<dbReference type="InterPro" id="IPR001623">
    <property type="entry name" value="DnaJ_domain"/>
</dbReference>
<keyword evidence="1" id="KW-0143">Chaperone</keyword>
<dbReference type="InterPro" id="IPR036869">
    <property type="entry name" value="J_dom_sf"/>
</dbReference>
<reference evidence="3 4" key="1">
    <citation type="journal article" date="2018" name="Nature">
        <title>A major lineage of non-tailed dsDNA viruses as unrecognized killers of marine bacteria.</title>
        <authorList>
            <person name="Kauffman K.M."/>
            <person name="Hussain F.A."/>
            <person name="Yang J."/>
            <person name="Arevalo P."/>
            <person name="Brown J.M."/>
            <person name="Chang W.K."/>
            <person name="VanInsberghe D."/>
            <person name="Elsherbini J."/>
            <person name="Sharma R.S."/>
            <person name="Cutler M.B."/>
            <person name="Kelly L."/>
            <person name="Polz M.F."/>
        </authorList>
    </citation>
    <scope>NUCLEOTIDE SEQUENCE [LARGE SCALE GENOMIC DNA]</scope>
    <source>
        <strain evidence="3 4">10N.286.55.E1</strain>
    </source>
</reference>
<proteinExistence type="predicted"/>
<evidence type="ECO:0000259" key="2">
    <source>
        <dbReference type="PROSITE" id="PS50076"/>
    </source>
</evidence>
<evidence type="ECO:0000313" key="3">
    <source>
        <dbReference type="EMBL" id="PME29313.1"/>
    </source>
</evidence>
<sequence>MKWTEIDTKPNGYKSELELMKSQTPHQRLGIETTATLLEAKKAYKDKVRLYHPDRTDGFMSQYSSEVVKLLNDAIKRIKKAHGKKS</sequence>
<dbReference type="EMBL" id="MCSB01000013">
    <property type="protein sequence ID" value="PME29313.1"/>
    <property type="molecule type" value="Genomic_DNA"/>
</dbReference>
<dbReference type="CDD" id="cd06257">
    <property type="entry name" value="DnaJ"/>
    <property type="match status" value="1"/>
</dbReference>
<dbReference type="AlphaFoldDB" id="A0AA45A8T6"/>